<gene>
    <name evidence="1" type="ORF">GPA25_11210</name>
</gene>
<name>A0ABX1QAD4_9RHOO</name>
<keyword evidence="2" id="KW-1185">Reference proteome</keyword>
<sequence length="70" mass="7619">MVAQQDLDAATIGDHAAIGRTIGAPLLQAFRDLDRGRYDDAIETLRRSRTVSAAATRSAINRRLQGRLPS</sequence>
<comment type="caution">
    <text evidence="1">The sequence shown here is derived from an EMBL/GenBank/DDBJ whole genome shotgun (WGS) entry which is preliminary data.</text>
</comment>
<dbReference type="RefSeq" id="WP_169260474.1">
    <property type="nucleotide sequence ID" value="NZ_WTVQ01000016.1"/>
</dbReference>
<dbReference type="Proteomes" id="UP000648984">
    <property type="component" value="Unassembled WGS sequence"/>
</dbReference>
<evidence type="ECO:0000313" key="1">
    <source>
        <dbReference type="EMBL" id="NMG75324.1"/>
    </source>
</evidence>
<reference evidence="1 2" key="1">
    <citation type="submission" date="2019-12" db="EMBL/GenBank/DDBJ databases">
        <title>Comparative genomics gives insights into the taxonomy of the Azoarcus-Aromatoleum group and reveals separate origins of nif in the plant-associated Azoarcus and non-plant-associated Aromatoleum sub-groups.</title>
        <authorList>
            <person name="Lafos M."/>
            <person name="Maluk M."/>
            <person name="Batista M."/>
            <person name="Junghare M."/>
            <person name="Carmona M."/>
            <person name="Faoro H."/>
            <person name="Cruz L.M."/>
            <person name="Battistoni F."/>
            <person name="De Souza E."/>
            <person name="Pedrosa F."/>
            <person name="Chen W.-M."/>
            <person name="Poole P.S."/>
            <person name="Dixon R.A."/>
            <person name="James E.K."/>
        </authorList>
    </citation>
    <scope>NUCLEOTIDE SEQUENCE [LARGE SCALE GENOMIC DNA]</scope>
    <source>
        <strain evidence="1 2">22Lin</strain>
    </source>
</reference>
<evidence type="ECO:0000313" key="2">
    <source>
        <dbReference type="Proteomes" id="UP000648984"/>
    </source>
</evidence>
<accession>A0ABX1QAD4</accession>
<proteinExistence type="predicted"/>
<organism evidence="1 2">
    <name type="scientific">Aromatoleum diolicum</name>
    <dbReference type="NCBI Taxonomy" id="75796"/>
    <lineage>
        <taxon>Bacteria</taxon>
        <taxon>Pseudomonadati</taxon>
        <taxon>Pseudomonadota</taxon>
        <taxon>Betaproteobacteria</taxon>
        <taxon>Rhodocyclales</taxon>
        <taxon>Rhodocyclaceae</taxon>
        <taxon>Aromatoleum</taxon>
    </lineage>
</organism>
<dbReference type="EMBL" id="WTVQ01000016">
    <property type="protein sequence ID" value="NMG75324.1"/>
    <property type="molecule type" value="Genomic_DNA"/>
</dbReference>
<protein>
    <submittedName>
        <fullName evidence="1">Uncharacterized protein</fullName>
    </submittedName>
</protein>